<keyword evidence="4 6" id="KW-1133">Transmembrane helix</keyword>
<feature type="transmembrane region" description="Helical" evidence="6">
    <location>
        <begin position="267"/>
        <end position="287"/>
    </location>
</feature>
<comment type="caution">
    <text evidence="7">The sequence shown here is derived from an EMBL/GenBank/DDBJ whole genome shotgun (WGS) entry which is preliminary data.</text>
</comment>
<comment type="subcellular location">
    <subcellularLocation>
        <location evidence="1">Membrane</location>
        <topology evidence="1">Multi-pass membrane protein</topology>
    </subcellularLocation>
</comment>
<accession>A0ABY1LM69</accession>
<organism evidence="7 8">
    <name type="scientific">Plantibacter cousiniae</name>
    <name type="common">nom. nud.</name>
    <dbReference type="NCBI Taxonomy" id="199709"/>
    <lineage>
        <taxon>Bacteria</taxon>
        <taxon>Bacillati</taxon>
        <taxon>Actinomycetota</taxon>
        <taxon>Actinomycetes</taxon>
        <taxon>Micrococcales</taxon>
        <taxon>Microbacteriaceae</taxon>
        <taxon>Plantibacter</taxon>
    </lineage>
</organism>
<dbReference type="PANTHER" id="PTHR31632">
    <property type="entry name" value="IRON TRANSPORTER FTH1"/>
    <property type="match status" value="1"/>
</dbReference>
<evidence type="ECO:0000313" key="7">
    <source>
        <dbReference type="EMBL" id="SKC53189.1"/>
    </source>
</evidence>
<sequence length="306" mass="32363">MHPHPADDGLPPGDRLLDARKSGHVLANYLIGLREGLEAGLIVGILVAYLNKLGRRDVLPRLWLGVAVAIVVSLGVGAILTWGPYGLSFQAQEILGGGLSILAVGLVTWMIFWMGRNARELKHDLESRLDAAVAGSAIGIVVLGFISVGREGIETALFIWASVNSGENAVVGSIGALLGILTSVVIAYLIYRGFVRINLGTFFTWTGLFLVVVAAGVLAYGVGDLQEAGVIPGWGQAAFDLSAVVPPTSWYGTVLGGLFNFTPAPTWAQFGAWLLYLAVTLVCFIRVSGLGRQRPTSVTKPVTTNV</sequence>
<keyword evidence="5 6" id="KW-0472">Membrane</keyword>
<feature type="transmembrane region" description="Helical" evidence="6">
    <location>
        <begin position="169"/>
        <end position="190"/>
    </location>
</feature>
<feature type="transmembrane region" description="Helical" evidence="6">
    <location>
        <begin position="94"/>
        <end position="115"/>
    </location>
</feature>
<dbReference type="PANTHER" id="PTHR31632:SF2">
    <property type="entry name" value="PLASMA MEMBRANE IRON PERMEASE"/>
    <property type="match status" value="1"/>
</dbReference>
<evidence type="ECO:0000256" key="1">
    <source>
        <dbReference type="ARBA" id="ARBA00004141"/>
    </source>
</evidence>
<evidence type="ECO:0000256" key="2">
    <source>
        <dbReference type="ARBA" id="ARBA00008333"/>
    </source>
</evidence>
<reference evidence="7 8" key="1">
    <citation type="submission" date="2017-02" db="EMBL/GenBank/DDBJ databases">
        <authorList>
            <person name="Varghese N."/>
            <person name="Submissions S."/>
        </authorList>
    </citation>
    <scope>NUCLEOTIDE SEQUENCE [LARGE SCALE GENOMIC DNA]</scope>
    <source>
        <strain evidence="7 8">VKM Ac-1787</strain>
    </source>
</reference>
<feature type="transmembrane region" description="Helical" evidence="6">
    <location>
        <begin position="26"/>
        <end position="50"/>
    </location>
</feature>
<dbReference type="InterPro" id="IPR004923">
    <property type="entry name" value="FTR1/Fip1/EfeU"/>
</dbReference>
<dbReference type="Pfam" id="PF03239">
    <property type="entry name" value="FTR1"/>
    <property type="match status" value="1"/>
</dbReference>
<gene>
    <name evidence="7" type="ORF">SAMN06295973_1732</name>
</gene>
<keyword evidence="8" id="KW-1185">Reference proteome</keyword>
<keyword evidence="3 6" id="KW-0812">Transmembrane</keyword>
<evidence type="ECO:0000256" key="6">
    <source>
        <dbReference type="SAM" id="Phobius"/>
    </source>
</evidence>
<name>A0ABY1LM69_9MICO</name>
<comment type="similarity">
    <text evidence="2">Belongs to the oxidase-dependent Fe transporter (OFeT) (TC 9.A.10.1) family.</text>
</comment>
<evidence type="ECO:0000256" key="3">
    <source>
        <dbReference type="ARBA" id="ARBA00022692"/>
    </source>
</evidence>
<feature type="transmembrane region" description="Helical" evidence="6">
    <location>
        <begin position="127"/>
        <end position="149"/>
    </location>
</feature>
<dbReference type="NCBIfam" id="NF041756">
    <property type="entry name" value="EfeU"/>
    <property type="match status" value="1"/>
</dbReference>
<proteinExistence type="inferred from homology"/>
<protein>
    <submittedName>
        <fullName evidence="7">High-affinity iron transporter</fullName>
    </submittedName>
</protein>
<dbReference type="EMBL" id="FUZO01000001">
    <property type="protein sequence ID" value="SKC53189.1"/>
    <property type="molecule type" value="Genomic_DNA"/>
</dbReference>
<feature type="transmembrane region" description="Helical" evidence="6">
    <location>
        <begin position="202"/>
        <end position="222"/>
    </location>
</feature>
<evidence type="ECO:0000313" key="8">
    <source>
        <dbReference type="Proteomes" id="UP000190827"/>
    </source>
</evidence>
<evidence type="ECO:0000256" key="4">
    <source>
        <dbReference type="ARBA" id="ARBA00022989"/>
    </source>
</evidence>
<evidence type="ECO:0000256" key="5">
    <source>
        <dbReference type="ARBA" id="ARBA00023136"/>
    </source>
</evidence>
<feature type="transmembrane region" description="Helical" evidence="6">
    <location>
        <begin position="62"/>
        <end position="82"/>
    </location>
</feature>
<dbReference type="Proteomes" id="UP000190827">
    <property type="component" value="Unassembled WGS sequence"/>
</dbReference>
<dbReference type="RefSeq" id="WP_244175441.1">
    <property type="nucleotide sequence ID" value="NZ_FUZO01000001.1"/>
</dbReference>